<sequence>MAEGEDQRGDEVCKKVEPSRYWFVAAISSPHHVEDENQQGEEEETQHDLFDDTAVEHGEEQGYEGEGFLGIGSLDLGDPGSEEIVVADHHQCTAKTDQYGNQRLLFRKSERFEQAGSFCKQVPKIGEYQRIDEGNLDDGREYQKERRSLHPGLLHCIDIGHGQIEAAQYAYRQEF</sequence>
<comment type="caution">
    <text evidence="2">The sequence shown here is derived from an EMBL/GenBank/DDBJ whole genome shotgun (WGS) entry which is preliminary data.</text>
</comment>
<name>A0A645GFE8_9ZZZZ</name>
<dbReference type="AlphaFoldDB" id="A0A645GFE8"/>
<protein>
    <submittedName>
        <fullName evidence="2">Uncharacterized protein</fullName>
    </submittedName>
</protein>
<accession>A0A645GFE8</accession>
<dbReference type="EMBL" id="VSSQ01074864">
    <property type="protein sequence ID" value="MPN25628.1"/>
    <property type="molecule type" value="Genomic_DNA"/>
</dbReference>
<organism evidence="2">
    <name type="scientific">bioreactor metagenome</name>
    <dbReference type="NCBI Taxonomy" id="1076179"/>
    <lineage>
        <taxon>unclassified sequences</taxon>
        <taxon>metagenomes</taxon>
        <taxon>ecological metagenomes</taxon>
    </lineage>
</organism>
<evidence type="ECO:0000256" key="1">
    <source>
        <dbReference type="SAM" id="MobiDB-lite"/>
    </source>
</evidence>
<feature type="compositionally biased region" description="Acidic residues" evidence="1">
    <location>
        <begin position="36"/>
        <end position="45"/>
    </location>
</feature>
<evidence type="ECO:0000313" key="2">
    <source>
        <dbReference type="EMBL" id="MPN25628.1"/>
    </source>
</evidence>
<gene>
    <name evidence="2" type="ORF">SDC9_173040</name>
</gene>
<reference evidence="2" key="1">
    <citation type="submission" date="2019-08" db="EMBL/GenBank/DDBJ databases">
        <authorList>
            <person name="Kucharzyk K."/>
            <person name="Murdoch R.W."/>
            <person name="Higgins S."/>
            <person name="Loffler F."/>
        </authorList>
    </citation>
    <scope>NUCLEOTIDE SEQUENCE</scope>
</reference>
<proteinExistence type="predicted"/>
<feature type="region of interest" description="Disordered" evidence="1">
    <location>
        <begin position="28"/>
        <end position="47"/>
    </location>
</feature>